<dbReference type="OrthoDB" id="2804717at2759"/>
<name>A0A409VS21_9AGAR</name>
<accession>A0A409VS21</accession>
<comment type="caution">
    <text evidence="1">The sequence shown here is derived from an EMBL/GenBank/DDBJ whole genome shotgun (WGS) entry which is preliminary data.</text>
</comment>
<dbReference type="Proteomes" id="UP000284706">
    <property type="component" value="Unassembled WGS sequence"/>
</dbReference>
<dbReference type="InParanoid" id="A0A409VS21"/>
<evidence type="ECO:0008006" key="3">
    <source>
        <dbReference type="Google" id="ProtNLM"/>
    </source>
</evidence>
<dbReference type="AlphaFoldDB" id="A0A409VS21"/>
<dbReference type="SUPFAM" id="SSF52047">
    <property type="entry name" value="RNI-like"/>
    <property type="match status" value="1"/>
</dbReference>
<sequence length="569" mass="65108">MVFDGRSKPYSPVQKLNHDILWTVFALIAEDDELSLEDFPVMLNEPHYIPLDTIIVASHVCTIWRNILLRSTNIWGKILRVDRLVQMGREWREEIMRRTGTASLHFKGEIKQNVPDQKFTINLLRSTWSRVQRVEVCLYPMSRSPQWDQVLVLPAPRLESFKIYGINHSAGSLNFFEGAAPCLRMMHTDCIGHNLHAPWATQLQSLKLWRTDQPDADDLLKTLPSMPLLRHLHLAYVLGSPPTSFPPEKSIHLPRLKSLHLSGDFTNKINLTVARALNPAADCELVWREIGRMQQAPAEDLTMSSDVLVRYLKMTLNTRQIDSVLFDISEPYRFYLECSFGDLSPLHRTNRHSTVAGFSVSFQRQLPLATISLLFQMLIEARLSSVTKLDFQPDISHAIFNHMRDSGAAFFASLPSVNTIKTSLSGGTMLHLATQPGIISFPELQELTIDHNNLYSRTHHTLSTELHRIAGIYAYLLMRKNARVRIPVLKLSGQFWQRDWSLLEDFGELKVVWVEYIRDGSTTKIQDCSYVCDGTRPGILSFEHIRSNPVYIREPVSIQPLRRRALVVG</sequence>
<reference evidence="1 2" key="1">
    <citation type="journal article" date="2018" name="Evol. Lett.">
        <title>Horizontal gene cluster transfer increased hallucinogenic mushroom diversity.</title>
        <authorList>
            <person name="Reynolds H.T."/>
            <person name="Vijayakumar V."/>
            <person name="Gluck-Thaler E."/>
            <person name="Korotkin H.B."/>
            <person name="Matheny P.B."/>
            <person name="Slot J.C."/>
        </authorList>
    </citation>
    <scope>NUCLEOTIDE SEQUENCE [LARGE SCALE GENOMIC DNA]</scope>
    <source>
        <strain evidence="1 2">SRW20</strain>
    </source>
</reference>
<dbReference type="EMBL" id="NHYE01005582">
    <property type="protein sequence ID" value="PPQ69048.1"/>
    <property type="molecule type" value="Genomic_DNA"/>
</dbReference>
<gene>
    <name evidence="1" type="ORF">CVT26_003762</name>
</gene>
<evidence type="ECO:0000313" key="2">
    <source>
        <dbReference type="Proteomes" id="UP000284706"/>
    </source>
</evidence>
<proteinExistence type="predicted"/>
<evidence type="ECO:0000313" key="1">
    <source>
        <dbReference type="EMBL" id="PPQ69048.1"/>
    </source>
</evidence>
<organism evidence="1 2">
    <name type="scientific">Gymnopilus dilepis</name>
    <dbReference type="NCBI Taxonomy" id="231916"/>
    <lineage>
        <taxon>Eukaryota</taxon>
        <taxon>Fungi</taxon>
        <taxon>Dikarya</taxon>
        <taxon>Basidiomycota</taxon>
        <taxon>Agaricomycotina</taxon>
        <taxon>Agaricomycetes</taxon>
        <taxon>Agaricomycetidae</taxon>
        <taxon>Agaricales</taxon>
        <taxon>Agaricineae</taxon>
        <taxon>Hymenogastraceae</taxon>
        <taxon>Gymnopilus</taxon>
    </lineage>
</organism>
<protein>
    <recommendedName>
        <fullName evidence="3">F-box domain-containing protein</fullName>
    </recommendedName>
</protein>
<keyword evidence="2" id="KW-1185">Reference proteome</keyword>